<dbReference type="InterPro" id="IPR027417">
    <property type="entry name" value="P-loop_NTPase"/>
</dbReference>
<evidence type="ECO:0000313" key="5">
    <source>
        <dbReference type="EMBL" id="KNY28800.1"/>
    </source>
</evidence>
<feature type="coiled-coil region" evidence="4">
    <location>
        <begin position="180"/>
        <end position="207"/>
    </location>
</feature>
<dbReference type="PANTHER" id="PTHR32114:SF2">
    <property type="entry name" value="ABC TRANSPORTER ABCH.3"/>
    <property type="match status" value="1"/>
</dbReference>
<dbReference type="OrthoDB" id="1698838at2"/>
<dbReference type="STRING" id="398512.Bccel_4074"/>
<gene>
    <name evidence="5" type="ORF">Bccel_4074</name>
</gene>
<protein>
    <recommendedName>
        <fullName evidence="3">Nuclease SbcCD subunit C</fullName>
    </recommendedName>
</protein>
<reference evidence="6" key="1">
    <citation type="submission" date="2015-07" db="EMBL/GenBank/DDBJ databases">
        <title>Near-Complete Genome Sequence of the Cellulolytic Bacterium Bacteroides (Pseudobacteroides) cellulosolvens ATCC 35603.</title>
        <authorList>
            <person name="Dassa B."/>
            <person name="Utturkar S.M."/>
            <person name="Klingeman D.M."/>
            <person name="Hurt R.A."/>
            <person name="Keller M."/>
            <person name="Xu J."/>
            <person name="Reddy Y.H.K."/>
            <person name="Borovok I."/>
            <person name="Grinberg I.R."/>
            <person name="Lamed R."/>
            <person name="Zhivin O."/>
            <person name="Bayer E.A."/>
            <person name="Brown S.D."/>
        </authorList>
    </citation>
    <scope>NUCLEOTIDE SEQUENCE [LARGE SCALE GENOMIC DNA]</scope>
    <source>
        <strain evidence="6">DSM 2933</strain>
    </source>
</reference>
<evidence type="ECO:0000256" key="4">
    <source>
        <dbReference type="SAM" id="Coils"/>
    </source>
</evidence>
<dbReference type="SUPFAM" id="SSF75712">
    <property type="entry name" value="Rad50 coiled-coil Zn hook"/>
    <property type="match status" value="1"/>
</dbReference>
<dbReference type="AlphaFoldDB" id="A0A0L6JSY3"/>
<dbReference type="PANTHER" id="PTHR32114">
    <property type="entry name" value="ABC TRANSPORTER ABCH.3"/>
    <property type="match status" value="1"/>
</dbReference>
<dbReference type="Proteomes" id="UP000036923">
    <property type="component" value="Unassembled WGS sequence"/>
</dbReference>
<evidence type="ECO:0000313" key="6">
    <source>
        <dbReference type="Proteomes" id="UP000036923"/>
    </source>
</evidence>
<evidence type="ECO:0000256" key="3">
    <source>
        <dbReference type="ARBA" id="ARBA00013368"/>
    </source>
</evidence>
<organism evidence="5 6">
    <name type="scientific">Pseudobacteroides cellulosolvens ATCC 35603 = DSM 2933</name>
    <dbReference type="NCBI Taxonomy" id="398512"/>
    <lineage>
        <taxon>Bacteria</taxon>
        <taxon>Bacillati</taxon>
        <taxon>Bacillota</taxon>
        <taxon>Clostridia</taxon>
        <taxon>Eubacteriales</taxon>
        <taxon>Oscillospiraceae</taxon>
        <taxon>Pseudobacteroides</taxon>
    </lineage>
</organism>
<dbReference type="EMBL" id="LGTC01000001">
    <property type="protein sequence ID" value="KNY28800.1"/>
    <property type="molecule type" value="Genomic_DNA"/>
</dbReference>
<dbReference type="Gene3D" id="3.40.50.300">
    <property type="entry name" value="P-loop containing nucleotide triphosphate hydrolases"/>
    <property type="match status" value="1"/>
</dbReference>
<feature type="coiled-coil region" evidence="4">
    <location>
        <begin position="294"/>
        <end position="390"/>
    </location>
</feature>
<comment type="subunit">
    <text evidence="2">Heterodimer of SbcC and SbcD.</text>
</comment>
<dbReference type="SUPFAM" id="SSF52540">
    <property type="entry name" value="P-loop containing nucleoside triphosphate hydrolases"/>
    <property type="match status" value="1"/>
</dbReference>
<accession>A0A0L6JSY3</accession>
<keyword evidence="4" id="KW-0175">Coiled coil</keyword>
<comment type="caution">
    <text evidence="5">The sequence shown here is derived from an EMBL/GenBank/DDBJ whole genome shotgun (WGS) entry which is preliminary data.</text>
</comment>
<proteinExistence type="inferred from homology"/>
<dbReference type="eggNOG" id="COG0419">
    <property type="taxonomic scope" value="Bacteria"/>
</dbReference>
<name>A0A0L6JSY3_9FIRM</name>
<comment type="similarity">
    <text evidence="1">Belongs to the SMC family. SbcC subfamily.</text>
</comment>
<evidence type="ECO:0000256" key="2">
    <source>
        <dbReference type="ARBA" id="ARBA00011322"/>
    </source>
</evidence>
<keyword evidence="6" id="KW-1185">Reference proteome</keyword>
<sequence length="513" mass="58337">MIIKKIEIAGFKNVPFHEPKTFNFYPDTLIQGENYSGKTSLGDALCWVFCGCSATGITAEYLLRNNDSTKTVVEVFFEDNSGNEHSLLREQSQETGKHHRLILDGMPVKDSDLAPYIMDKDIFLSTFMIGYFTRLSSKVASELLMSILPFPSNQSILKKVESDLRQYLPAEDGFDSNIFLKNMRSDLKTVEDEIKIWTEKQRQAEEQIKKAPSGDMVDESQIKSRVSMLEARKENLIKASVQNNTASFLESKLSILRLEIQSLKNRIKKSIPEFNRNCPTCGQPIPEAEIRKMTEKIEADNELLKSNLESLMKSEADLLKKIEEEQIKPNETNAIKEELDAVSKELETVKAEYDKIIRQNEALRSQKNIYERALESIEASKQNLEKLSAKRYQINRSITAVSQYNSIKADLQYDTIRGSLKNVSIRLQKVMPSTNELRDCFEILYKGRELHIISTSESIRAGLEISALINAKVNLKLPIFIDNAESITHYEKPSVQVFEAKVAKGIDITVSPI</sequence>
<evidence type="ECO:0000256" key="1">
    <source>
        <dbReference type="ARBA" id="ARBA00006930"/>
    </source>
</evidence>
<dbReference type="RefSeq" id="WP_036936202.1">
    <property type="nucleotide sequence ID" value="NZ_JQKC01000002.1"/>
</dbReference>